<sequence>MEQQVKNVWEQPTLETLQVSRTLEGKGSKYIDSVSPSDLDITDTPPVS</sequence>
<gene>
    <name evidence="2" type="ORF">K0U00_00545</name>
</gene>
<dbReference type="InterPro" id="IPR049825">
    <property type="entry name" value="Lasso_PadeA-like"/>
</dbReference>
<dbReference type="EMBL" id="JAHZIK010000004">
    <property type="protein sequence ID" value="MBW7452528.1"/>
    <property type="molecule type" value="Genomic_DNA"/>
</dbReference>
<reference evidence="2 3" key="1">
    <citation type="submission" date="2021-07" db="EMBL/GenBank/DDBJ databases">
        <title>Paenibacillus radiodurans sp. nov., isolated from the southeastern edge of Tengger Desert.</title>
        <authorList>
            <person name="Zhang G."/>
        </authorList>
    </citation>
    <scope>NUCLEOTIDE SEQUENCE [LARGE SCALE GENOMIC DNA]</scope>
    <source>
        <strain evidence="2 3">CCM 7311</strain>
    </source>
</reference>
<evidence type="ECO:0000256" key="1">
    <source>
        <dbReference type="SAM" id="MobiDB-lite"/>
    </source>
</evidence>
<proteinExistence type="predicted"/>
<feature type="region of interest" description="Disordered" evidence="1">
    <location>
        <begin position="28"/>
        <end position="48"/>
    </location>
</feature>
<keyword evidence="3" id="KW-1185">Reference proteome</keyword>
<dbReference type="Proteomes" id="UP001519887">
    <property type="component" value="Unassembled WGS sequence"/>
</dbReference>
<evidence type="ECO:0000313" key="3">
    <source>
        <dbReference type="Proteomes" id="UP001519887"/>
    </source>
</evidence>
<organism evidence="2 3">
    <name type="scientific">Paenibacillus sepulcri</name>
    <dbReference type="NCBI Taxonomy" id="359917"/>
    <lineage>
        <taxon>Bacteria</taxon>
        <taxon>Bacillati</taxon>
        <taxon>Bacillota</taxon>
        <taxon>Bacilli</taxon>
        <taxon>Bacillales</taxon>
        <taxon>Paenibacillaceae</taxon>
        <taxon>Paenibacillus</taxon>
    </lineage>
</organism>
<evidence type="ECO:0000313" key="2">
    <source>
        <dbReference type="EMBL" id="MBW7452528.1"/>
    </source>
</evidence>
<accession>A0ABS7BV61</accession>
<dbReference type="RefSeq" id="WP_210038272.1">
    <property type="nucleotide sequence ID" value="NZ_JBHLVU010000022.1"/>
</dbReference>
<dbReference type="NCBIfam" id="NF033524">
    <property type="entry name" value="lasso_PadeA_fam"/>
    <property type="match status" value="1"/>
</dbReference>
<protein>
    <submittedName>
        <fullName evidence="2">Paeninodin family lasso peptide</fullName>
    </submittedName>
</protein>
<name>A0ABS7BV61_9BACL</name>
<comment type="caution">
    <text evidence="2">The sequence shown here is derived from an EMBL/GenBank/DDBJ whole genome shotgun (WGS) entry which is preliminary data.</text>
</comment>